<keyword evidence="8" id="KW-1185">Reference proteome</keyword>
<dbReference type="Gene3D" id="1.10.150.130">
    <property type="match status" value="1"/>
</dbReference>
<evidence type="ECO:0000313" key="8">
    <source>
        <dbReference type="Proteomes" id="UP000828390"/>
    </source>
</evidence>
<accession>A0A9D4EJF0</accession>
<feature type="region of interest" description="Disordered" evidence="3">
    <location>
        <begin position="1"/>
        <end position="69"/>
    </location>
</feature>
<evidence type="ECO:0000313" key="7">
    <source>
        <dbReference type="EMBL" id="KAH3780781.1"/>
    </source>
</evidence>
<dbReference type="InterPro" id="IPR011010">
    <property type="entry name" value="DNA_brk_join_enz"/>
</dbReference>
<dbReference type="InterPro" id="IPR044068">
    <property type="entry name" value="CB"/>
</dbReference>
<evidence type="ECO:0000256" key="3">
    <source>
        <dbReference type="SAM" id="MobiDB-lite"/>
    </source>
</evidence>
<feature type="domain" description="Core-binding (CB)" evidence="6">
    <location>
        <begin position="190"/>
        <end position="275"/>
    </location>
</feature>
<dbReference type="Gene3D" id="1.10.443.10">
    <property type="entry name" value="Intergrase catalytic core"/>
    <property type="match status" value="1"/>
</dbReference>
<keyword evidence="2" id="KW-0233">DNA recombination</keyword>
<dbReference type="SUPFAM" id="SSF56349">
    <property type="entry name" value="DNA breaking-rejoining enzymes"/>
    <property type="match status" value="1"/>
</dbReference>
<evidence type="ECO:0000259" key="6">
    <source>
        <dbReference type="PROSITE" id="PS51900"/>
    </source>
</evidence>
<dbReference type="Proteomes" id="UP000828390">
    <property type="component" value="Unassembled WGS sequence"/>
</dbReference>
<keyword evidence="1" id="KW-0238">DNA-binding</keyword>
<dbReference type="PANTHER" id="PTHR34605:SF3">
    <property type="entry name" value="P CELL-TYPE AGGLUTINATION PROTEIN MAP4-LIKE-RELATED"/>
    <property type="match status" value="1"/>
</dbReference>
<evidence type="ECO:0000259" key="5">
    <source>
        <dbReference type="PROSITE" id="PS51898"/>
    </source>
</evidence>
<dbReference type="PANTHER" id="PTHR34605">
    <property type="entry name" value="PHAGE_INTEGRASE DOMAIN-CONTAINING PROTEIN"/>
    <property type="match status" value="1"/>
</dbReference>
<evidence type="ECO:0000256" key="1">
    <source>
        <dbReference type="ARBA" id="ARBA00023125"/>
    </source>
</evidence>
<evidence type="ECO:0000256" key="2">
    <source>
        <dbReference type="ARBA" id="ARBA00023172"/>
    </source>
</evidence>
<organism evidence="7 8">
    <name type="scientific">Dreissena polymorpha</name>
    <name type="common">Zebra mussel</name>
    <name type="synonym">Mytilus polymorpha</name>
    <dbReference type="NCBI Taxonomy" id="45954"/>
    <lineage>
        <taxon>Eukaryota</taxon>
        <taxon>Metazoa</taxon>
        <taxon>Spiralia</taxon>
        <taxon>Lophotrochozoa</taxon>
        <taxon>Mollusca</taxon>
        <taxon>Bivalvia</taxon>
        <taxon>Autobranchia</taxon>
        <taxon>Heteroconchia</taxon>
        <taxon>Euheterodonta</taxon>
        <taxon>Imparidentia</taxon>
        <taxon>Neoheterodontei</taxon>
        <taxon>Myida</taxon>
        <taxon>Dreissenoidea</taxon>
        <taxon>Dreissenidae</taxon>
        <taxon>Dreissena</taxon>
    </lineage>
</organism>
<dbReference type="AlphaFoldDB" id="A0A9D4EJF0"/>
<name>A0A9D4EJF0_DREPO</name>
<dbReference type="PROSITE" id="PS51900">
    <property type="entry name" value="CB"/>
    <property type="match status" value="1"/>
</dbReference>
<dbReference type="PROSITE" id="PS51898">
    <property type="entry name" value="TYR_RECOMBINASE"/>
    <property type="match status" value="1"/>
</dbReference>
<dbReference type="GO" id="GO:0015074">
    <property type="term" value="P:DNA integration"/>
    <property type="evidence" value="ECO:0007669"/>
    <property type="project" value="InterPro"/>
</dbReference>
<reference evidence="7" key="1">
    <citation type="journal article" date="2019" name="bioRxiv">
        <title>The Genome of the Zebra Mussel, Dreissena polymorpha: A Resource for Invasive Species Research.</title>
        <authorList>
            <person name="McCartney M.A."/>
            <person name="Auch B."/>
            <person name="Kono T."/>
            <person name="Mallez S."/>
            <person name="Zhang Y."/>
            <person name="Obille A."/>
            <person name="Becker A."/>
            <person name="Abrahante J.E."/>
            <person name="Garbe J."/>
            <person name="Badalamenti J.P."/>
            <person name="Herman A."/>
            <person name="Mangelson H."/>
            <person name="Liachko I."/>
            <person name="Sullivan S."/>
            <person name="Sone E.D."/>
            <person name="Koren S."/>
            <person name="Silverstein K.A.T."/>
            <person name="Beckman K.B."/>
            <person name="Gohl D.M."/>
        </authorList>
    </citation>
    <scope>NUCLEOTIDE SEQUENCE</scope>
    <source>
        <strain evidence="7">Duluth1</strain>
        <tissue evidence="7">Whole animal</tissue>
    </source>
</reference>
<dbReference type="InterPro" id="IPR052925">
    <property type="entry name" value="Phage_Integrase-like_Recomb"/>
</dbReference>
<reference evidence="7" key="2">
    <citation type="submission" date="2020-11" db="EMBL/GenBank/DDBJ databases">
        <authorList>
            <person name="McCartney M.A."/>
            <person name="Auch B."/>
            <person name="Kono T."/>
            <person name="Mallez S."/>
            <person name="Becker A."/>
            <person name="Gohl D.M."/>
            <person name="Silverstein K.A.T."/>
            <person name="Koren S."/>
            <person name="Bechman K.B."/>
            <person name="Herman A."/>
            <person name="Abrahante J.E."/>
            <person name="Garbe J."/>
        </authorList>
    </citation>
    <scope>NUCLEOTIDE SEQUENCE</scope>
    <source>
        <strain evidence="7">Duluth1</strain>
        <tissue evidence="7">Whole animal</tissue>
    </source>
</reference>
<dbReference type="GO" id="GO:0003677">
    <property type="term" value="F:DNA binding"/>
    <property type="evidence" value="ECO:0007669"/>
    <property type="project" value="UniProtKB-KW"/>
</dbReference>
<comment type="caution">
    <text evidence="7">The sequence shown here is derived from an EMBL/GenBank/DDBJ whole genome shotgun (WGS) entry which is preliminary data.</text>
</comment>
<keyword evidence="4" id="KW-1133">Transmembrane helix</keyword>
<dbReference type="EMBL" id="JAIWYP010000008">
    <property type="protein sequence ID" value="KAH3780781.1"/>
    <property type="molecule type" value="Genomic_DNA"/>
</dbReference>
<feature type="domain" description="Tyr recombinase" evidence="5">
    <location>
        <begin position="302"/>
        <end position="496"/>
    </location>
</feature>
<gene>
    <name evidence="7" type="ORF">DPMN_158603</name>
</gene>
<dbReference type="InterPro" id="IPR013762">
    <property type="entry name" value="Integrase-like_cat_sf"/>
</dbReference>
<dbReference type="InterPro" id="IPR010998">
    <property type="entry name" value="Integrase_recombinase_N"/>
</dbReference>
<protein>
    <recommendedName>
        <fullName evidence="9">Tyr recombinase domain-containing protein</fullName>
    </recommendedName>
</protein>
<dbReference type="GO" id="GO:0006310">
    <property type="term" value="P:DNA recombination"/>
    <property type="evidence" value="ECO:0007669"/>
    <property type="project" value="UniProtKB-KW"/>
</dbReference>
<dbReference type="InterPro" id="IPR002104">
    <property type="entry name" value="Integrase_catalytic"/>
</dbReference>
<keyword evidence="4" id="KW-0472">Membrane</keyword>
<evidence type="ECO:0000256" key="4">
    <source>
        <dbReference type="SAM" id="Phobius"/>
    </source>
</evidence>
<keyword evidence="4" id="KW-0812">Transmembrane</keyword>
<evidence type="ECO:0008006" key="9">
    <source>
        <dbReference type="Google" id="ProtNLM"/>
    </source>
</evidence>
<proteinExistence type="predicted"/>
<feature type="transmembrane region" description="Helical" evidence="4">
    <location>
        <begin position="225"/>
        <end position="250"/>
    </location>
</feature>
<dbReference type="SUPFAM" id="SSF47823">
    <property type="entry name" value="lambda integrase-like, N-terminal domain"/>
    <property type="match status" value="1"/>
</dbReference>
<sequence>MPPKKRKNSDVPPTMTKKRAKTTASHTATTSVNTNDPAILAITENTRNRAARRPVLDTPGLSGNQSQAVNEGDSRLTSQIIGNQSQPGVDVHTQMTRQIVDNISSTLESLVERKISEILGKNMPQTSTPTTDQEQHLNDRGIQSIQHEGHWNNLPNYNIVQTEHSTFTDSTVQSVSALLQPTSYSHSSTSQARGIVQGFEHLLNASLAPSTMETYKRGWRLFHEFCQVFSISTISLPLSVTTLALFVAFLHQKPMSVKSITTYLSGISYAHKLQNVTDPTCHFLISSLIKGAQRLSPSYDLRLPITIDLLDKLIFALKHTCETHYHEKLFAAMFLFAFHAFARCSEIASCKPSTKSFILQLVDIQFDSITAPSSVSVTYHRFKHNNGKPHTINFSHGHTKQSAVHALKDYISVRGQYPGPIFTLTSGLPVPRRIFDKQLSSCLRFCGLDSKRYKSHSFRIGKATDCAQRGYSDAKIRHLGRWHSNAFQKYIRITDN</sequence>